<dbReference type="PANTHER" id="PTHR31286">
    <property type="entry name" value="GLYCINE-RICH CELL WALL STRUCTURAL PROTEIN 1.8-LIKE"/>
    <property type="match status" value="1"/>
</dbReference>
<reference evidence="1" key="1">
    <citation type="journal article" date="2019" name="Sci. Rep.">
        <title>Draft genome of Tanacetum cinerariifolium, the natural source of mosquito coil.</title>
        <authorList>
            <person name="Yamashiro T."/>
            <person name="Shiraishi A."/>
            <person name="Satake H."/>
            <person name="Nakayama K."/>
        </authorList>
    </citation>
    <scope>NUCLEOTIDE SEQUENCE</scope>
</reference>
<dbReference type="EMBL" id="BKCJ010252637">
    <property type="protein sequence ID" value="GEZ20972.1"/>
    <property type="molecule type" value="Genomic_DNA"/>
</dbReference>
<sequence length="285" mass="31705">FLSRKGGGGGRGVREKNRNRVLNNEAAKDGVVPFATVASGNNNVTQDENVGQCSSIVASNKVTGEPRRNVSPTTRKSVNFCTLITPAGNETDVVVSLESIRAISERSSYARAMIELRADVELKDTIVVAMPKLVGEWLYMCTIRVEYEWKPPRCSSCKVFGHVLNECPKKIITDVVKNLNNPRQTTRGVSVGPKNLLLPTGNADSKSKVEAVFDDTENLMGPTCFKGESDIGYSTNSMWEPWKETKRDDDYDPYDDDLYETHDMPYQLQAICDDLYITVHGQKKK</sequence>
<comment type="caution">
    <text evidence="1">The sequence shown here is derived from an EMBL/GenBank/DDBJ whole genome shotgun (WGS) entry which is preliminary data.</text>
</comment>
<feature type="non-terminal residue" evidence="1">
    <location>
        <position position="1"/>
    </location>
</feature>
<organism evidence="1">
    <name type="scientific">Tanacetum cinerariifolium</name>
    <name type="common">Dalmatian daisy</name>
    <name type="synonym">Chrysanthemum cinerariifolium</name>
    <dbReference type="NCBI Taxonomy" id="118510"/>
    <lineage>
        <taxon>Eukaryota</taxon>
        <taxon>Viridiplantae</taxon>
        <taxon>Streptophyta</taxon>
        <taxon>Embryophyta</taxon>
        <taxon>Tracheophyta</taxon>
        <taxon>Spermatophyta</taxon>
        <taxon>Magnoliopsida</taxon>
        <taxon>eudicotyledons</taxon>
        <taxon>Gunneridae</taxon>
        <taxon>Pentapetalae</taxon>
        <taxon>asterids</taxon>
        <taxon>campanulids</taxon>
        <taxon>Asterales</taxon>
        <taxon>Asteraceae</taxon>
        <taxon>Asteroideae</taxon>
        <taxon>Anthemideae</taxon>
        <taxon>Anthemidinae</taxon>
        <taxon>Tanacetum</taxon>
    </lineage>
</organism>
<dbReference type="InterPro" id="IPR040256">
    <property type="entry name" value="At4g02000-like"/>
</dbReference>
<accession>A0A699I730</accession>
<protein>
    <recommendedName>
        <fullName evidence="2">Zinc knuckle CX2CX4HX4C</fullName>
    </recommendedName>
</protein>
<evidence type="ECO:0000313" key="1">
    <source>
        <dbReference type="EMBL" id="GEZ20972.1"/>
    </source>
</evidence>
<dbReference type="AlphaFoldDB" id="A0A699I730"/>
<gene>
    <name evidence="1" type="ORF">Tci_492945</name>
</gene>
<evidence type="ECO:0008006" key="2">
    <source>
        <dbReference type="Google" id="ProtNLM"/>
    </source>
</evidence>
<proteinExistence type="predicted"/>
<name>A0A699I730_TANCI</name>
<dbReference type="PANTHER" id="PTHR31286:SF99">
    <property type="entry name" value="DUF4283 DOMAIN-CONTAINING PROTEIN"/>
    <property type="match status" value="1"/>
</dbReference>